<protein>
    <submittedName>
        <fullName evidence="1">Uncharacterized protein</fullName>
    </submittedName>
</protein>
<evidence type="ECO:0000313" key="1">
    <source>
        <dbReference type="EMBL" id="CCC94288.1"/>
    </source>
</evidence>
<dbReference type="AlphaFoldDB" id="G0UY21"/>
<dbReference type="VEuPathDB" id="TriTrypDB:TcIL3000_10_10670"/>
<sequence>MSTAELDSAAESLLRDPQYLLKLYRRVAQCLGKCDRTTHVRSMSPAFVSMDSRYCARDRVQTTELWLLKGVLRQILPTKAFTDRELLILLTVLPLSDYGGTEVGEGGVVRVSPVALLLCLRQLCPLRSTMLYGILCAMDTRTRRPHASESSCGMELAAHIQGGDSTCVLDSAVLVDHLTQSHGLTLSEALFIIDYCSAKTPTVAGKVAVEAPYLYALLYLRPLPPEIHSRLLLAIFAEAVGDPSKEEHSGTLALIRELQQVPLEPLDVTSGAGVTCMCTDVDESMMGSGLTAPSFEKLCNRVRVGLTRENIHQLFGYLQGKEGGARGVLSVSTLMQEFLWNFAPVGESLFSIVLEAVRRYISKEKGLLGFLLLFLDLPEGDLSIVTFIAALRKSGVSDAVSDVEIEWLRFKARDRKQLVILLSGKCPANREALIKQLFGRISSRCSGTTGATTVTAKDVISAFHPENSEGALANGEEWLHVMSSCLPENVAYDSFLFFWNSISAACSDDSVFTMILWRCFNMHTRP</sequence>
<proteinExistence type="predicted"/>
<name>G0UY21_TRYCI</name>
<reference evidence="1" key="1">
    <citation type="journal article" date="2012" name="Proc. Natl. Acad. Sci. U.S.A.">
        <title>Antigenic diversity is generated by distinct evolutionary mechanisms in African trypanosome species.</title>
        <authorList>
            <person name="Jackson A.P."/>
            <person name="Berry A."/>
            <person name="Aslett M."/>
            <person name="Allison H.C."/>
            <person name="Burton P."/>
            <person name="Vavrova-Anderson J."/>
            <person name="Brown R."/>
            <person name="Browne H."/>
            <person name="Corton N."/>
            <person name="Hauser H."/>
            <person name="Gamble J."/>
            <person name="Gilderthorp R."/>
            <person name="Marcello L."/>
            <person name="McQuillan J."/>
            <person name="Otto T.D."/>
            <person name="Quail M.A."/>
            <person name="Sanders M.J."/>
            <person name="van Tonder A."/>
            <person name="Ginger M.L."/>
            <person name="Field M.C."/>
            <person name="Barry J.D."/>
            <person name="Hertz-Fowler C."/>
            <person name="Berriman M."/>
        </authorList>
    </citation>
    <scope>NUCLEOTIDE SEQUENCE</scope>
    <source>
        <strain evidence="1">IL3000</strain>
    </source>
</reference>
<dbReference type="EMBL" id="HE575323">
    <property type="protein sequence ID" value="CCC94288.1"/>
    <property type="molecule type" value="Genomic_DNA"/>
</dbReference>
<accession>G0UY21</accession>
<organism evidence="1">
    <name type="scientific">Trypanosoma congolense (strain IL3000)</name>
    <dbReference type="NCBI Taxonomy" id="1068625"/>
    <lineage>
        <taxon>Eukaryota</taxon>
        <taxon>Discoba</taxon>
        <taxon>Euglenozoa</taxon>
        <taxon>Kinetoplastea</taxon>
        <taxon>Metakinetoplastina</taxon>
        <taxon>Trypanosomatida</taxon>
        <taxon>Trypanosomatidae</taxon>
        <taxon>Trypanosoma</taxon>
        <taxon>Nannomonas</taxon>
    </lineage>
</organism>
<gene>
    <name evidence="1" type="ORF">TCIL3000_10_10670</name>
</gene>